<feature type="compositionally biased region" description="Basic and acidic residues" evidence="2">
    <location>
        <begin position="65"/>
        <end position="84"/>
    </location>
</feature>
<dbReference type="GO" id="GO:0003723">
    <property type="term" value="F:RNA binding"/>
    <property type="evidence" value="ECO:0007669"/>
    <property type="project" value="UniProtKB-UniRule"/>
</dbReference>
<dbReference type="InterPro" id="IPR012677">
    <property type="entry name" value="Nucleotide-bd_a/b_plait_sf"/>
</dbReference>
<dbReference type="InterPro" id="IPR035979">
    <property type="entry name" value="RBD_domain_sf"/>
</dbReference>
<sequence length="292" mass="33846">MTDEFPDRPPHPSKLDKIDITALDPRIVLERSSSSSTQRWLFEHDSQEYEFDYIKSTWVPATSKRAHDDTDEDQNRQDIKRQRKEEMARVKSELNELKQTHLHKTRKNHSIYISNLPSGLTAQKIESTFSTFGKIQSSRESGQPKIKMYYGESGAFKGDALVVYSLLDSAYLAIEMMDNTLFDGQTIRVEHARFEDKPREERKKGESREIVIGNMFRKEEMASDEYLKEDITEDIKEECDKIGIPNVLGIEFNADTGSVMVKFDSIENAKLCVQKFNNRYYDGLHLNVQLKT</sequence>
<organism evidence="4 5">
    <name type="scientific">Candida viswanathii</name>
    <dbReference type="NCBI Taxonomy" id="5486"/>
    <lineage>
        <taxon>Eukaryota</taxon>
        <taxon>Fungi</taxon>
        <taxon>Dikarya</taxon>
        <taxon>Ascomycota</taxon>
        <taxon>Saccharomycotina</taxon>
        <taxon>Pichiomycetes</taxon>
        <taxon>Debaryomycetaceae</taxon>
        <taxon>Candida/Lodderomyces clade</taxon>
        <taxon>Candida</taxon>
    </lineage>
</organism>
<evidence type="ECO:0000313" key="5">
    <source>
        <dbReference type="Proteomes" id="UP000253472"/>
    </source>
</evidence>
<dbReference type="PANTHER" id="PTHR15608:SF0">
    <property type="entry name" value="HIV TAT-SPECIFIC FACTOR 1"/>
    <property type="match status" value="1"/>
</dbReference>
<dbReference type="EMBL" id="QLNQ01000021">
    <property type="protein sequence ID" value="RCK65094.1"/>
    <property type="molecule type" value="Genomic_DNA"/>
</dbReference>
<dbReference type="Pfam" id="PF00076">
    <property type="entry name" value="RRM_1"/>
    <property type="match status" value="1"/>
</dbReference>
<feature type="region of interest" description="Disordered" evidence="2">
    <location>
        <begin position="62"/>
        <end position="84"/>
    </location>
</feature>
<evidence type="ECO:0000313" key="4">
    <source>
        <dbReference type="EMBL" id="RCK65094.1"/>
    </source>
</evidence>
<proteinExistence type="predicted"/>
<dbReference type="OrthoDB" id="10258585at2759"/>
<comment type="caution">
    <text evidence="4">The sequence shown here is derived from an EMBL/GenBank/DDBJ whole genome shotgun (WGS) entry which is preliminary data.</text>
</comment>
<keyword evidence="5" id="KW-1185">Reference proteome</keyword>
<reference evidence="4 5" key="1">
    <citation type="submission" date="2018-06" db="EMBL/GenBank/DDBJ databases">
        <title>Whole genome sequencing of Candida tropicalis (genome annotated by CSBL at Korea University).</title>
        <authorList>
            <person name="Ahn J."/>
        </authorList>
    </citation>
    <scope>NUCLEOTIDE SEQUENCE [LARGE SCALE GENOMIC DNA]</scope>
    <source>
        <strain evidence="4 5">ATCC 20962</strain>
    </source>
</reference>
<gene>
    <name evidence="4" type="primary">CUS2</name>
    <name evidence="4" type="ORF">Cantr_00811</name>
</gene>
<dbReference type="SUPFAM" id="SSF54928">
    <property type="entry name" value="RNA-binding domain, RBD"/>
    <property type="match status" value="1"/>
</dbReference>
<dbReference type="STRING" id="5486.A0A367YGU2"/>
<dbReference type="PANTHER" id="PTHR15608">
    <property type="entry name" value="SPLICING FACTOR U2AF-ASSOCIATED PROTEIN 2"/>
    <property type="match status" value="1"/>
</dbReference>
<accession>A0A367YGU2</accession>
<dbReference type="Proteomes" id="UP000253472">
    <property type="component" value="Unassembled WGS sequence"/>
</dbReference>
<evidence type="ECO:0000259" key="3">
    <source>
        <dbReference type="PROSITE" id="PS50102"/>
    </source>
</evidence>
<dbReference type="SMART" id="SM00360">
    <property type="entry name" value="RRM"/>
    <property type="match status" value="2"/>
</dbReference>
<dbReference type="InterPro" id="IPR000504">
    <property type="entry name" value="RRM_dom"/>
</dbReference>
<evidence type="ECO:0000256" key="2">
    <source>
        <dbReference type="SAM" id="MobiDB-lite"/>
    </source>
</evidence>
<dbReference type="AlphaFoldDB" id="A0A367YGU2"/>
<protein>
    <submittedName>
        <fullName evidence="4">Cold sensitive U2 snRNA suppressor 2</fullName>
    </submittedName>
</protein>
<keyword evidence="1" id="KW-0694">RNA-binding</keyword>
<dbReference type="GO" id="GO:0005686">
    <property type="term" value="C:U2 snRNP"/>
    <property type="evidence" value="ECO:0007669"/>
    <property type="project" value="TreeGrafter"/>
</dbReference>
<dbReference type="PROSITE" id="PS50102">
    <property type="entry name" value="RRM"/>
    <property type="match status" value="1"/>
</dbReference>
<name>A0A367YGU2_9ASCO</name>
<feature type="domain" description="RRM" evidence="3">
    <location>
        <begin position="109"/>
        <end position="194"/>
    </location>
</feature>
<evidence type="ECO:0000256" key="1">
    <source>
        <dbReference type="PROSITE-ProRule" id="PRU00176"/>
    </source>
</evidence>
<dbReference type="Gene3D" id="3.30.70.330">
    <property type="match status" value="2"/>
</dbReference>
<dbReference type="GO" id="GO:0005684">
    <property type="term" value="C:U2-type spliceosomal complex"/>
    <property type="evidence" value="ECO:0007669"/>
    <property type="project" value="TreeGrafter"/>
</dbReference>
<dbReference type="InterPro" id="IPR034393">
    <property type="entry name" value="TatSF1-like"/>
</dbReference>